<feature type="domain" description="MOSC" evidence="1">
    <location>
        <begin position="115"/>
        <end position="262"/>
    </location>
</feature>
<sequence>MPTLSAIYRYPIKSTAGSSLQHARVEEEGVVGDRRFMVVKPDGTFLTARTHPGLQRVRAQFDGERLTLTHDVLPPVDVAREEFSGHSFDTQVWADPFTATTTHTSLDEWFSDVAGEPARLLWLGERSSRYRDTIGVRVSFADGYPLLLISEASLEDLNTRTDGTHVMAQFRPNLVATGAVPYAEDGWKRIRIGEVTFRVDAPCARCAMVTVDPARGEKRRDKEPLKTLASYRRGDKGKVYFGQNLVAENRGEIRLHDAIEVLETIR</sequence>
<keyword evidence="3" id="KW-1185">Reference proteome</keyword>
<dbReference type="PANTHER" id="PTHR14237:SF19">
    <property type="entry name" value="MITOCHONDRIAL AMIDOXIME REDUCING COMPONENT 1"/>
    <property type="match status" value="1"/>
</dbReference>
<name>A0ABT6I331_9GAMM</name>
<organism evidence="2 3">
    <name type="scientific">Salinicola acroporae</name>
    <dbReference type="NCBI Taxonomy" id="1541440"/>
    <lineage>
        <taxon>Bacteria</taxon>
        <taxon>Pseudomonadati</taxon>
        <taxon>Pseudomonadota</taxon>
        <taxon>Gammaproteobacteria</taxon>
        <taxon>Oceanospirillales</taxon>
        <taxon>Halomonadaceae</taxon>
        <taxon>Salinicola</taxon>
    </lineage>
</organism>
<dbReference type="InterPro" id="IPR011037">
    <property type="entry name" value="Pyrv_Knase-like_insert_dom_sf"/>
</dbReference>
<dbReference type="EMBL" id="PGFS01000001">
    <property type="protein sequence ID" value="MDH4572058.1"/>
    <property type="molecule type" value="Genomic_DNA"/>
</dbReference>
<dbReference type="Proteomes" id="UP001162135">
    <property type="component" value="Unassembled WGS sequence"/>
</dbReference>
<dbReference type="PROSITE" id="PS51340">
    <property type="entry name" value="MOSC"/>
    <property type="match status" value="1"/>
</dbReference>
<evidence type="ECO:0000259" key="1">
    <source>
        <dbReference type="PROSITE" id="PS51340"/>
    </source>
</evidence>
<evidence type="ECO:0000313" key="2">
    <source>
        <dbReference type="EMBL" id="MDH4572058.1"/>
    </source>
</evidence>
<reference evidence="2" key="2">
    <citation type="submission" date="2017-11" db="EMBL/GenBank/DDBJ databases">
        <authorList>
            <person name="Das S.K."/>
        </authorList>
    </citation>
    <scope>NUCLEOTIDE SEQUENCE</scope>
    <source>
        <strain evidence="2">S4-41</strain>
    </source>
</reference>
<reference evidence="2" key="1">
    <citation type="journal article" date="2015" name="Antonie Van Leeuwenhoek">
        <title>Comparative 16S rRNA signatures and multilocus sequence analysis for the genus Salinicola and description of Salinicola acroporae sp. nov., isolated from coral Acropora digitifera.</title>
        <authorList>
            <person name="Lepcha R.T."/>
            <person name="Poddar A."/>
            <person name="Schumann P."/>
            <person name="Das S.K."/>
        </authorList>
    </citation>
    <scope>NUCLEOTIDE SEQUENCE</scope>
    <source>
        <strain evidence="2">S4-41</strain>
    </source>
</reference>
<evidence type="ECO:0000313" key="3">
    <source>
        <dbReference type="Proteomes" id="UP001162135"/>
    </source>
</evidence>
<comment type="caution">
    <text evidence="2">The sequence shown here is derived from an EMBL/GenBank/DDBJ whole genome shotgun (WGS) entry which is preliminary data.</text>
</comment>
<dbReference type="PANTHER" id="PTHR14237">
    <property type="entry name" value="MOLYBDOPTERIN COFACTOR SULFURASE MOSC"/>
    <property type="match status" value="1"/>
</dbReference>
<dbReference type="InterPro" id="IPR005303">
    <property type="entry name" value="MOCOS_middle"/>
</dbReference>
<accession>A0ABT6I331</accession>
<protein>
    <submittedName>
        <fullName evidence="2">MOSC domain-containing protein</fullName>
    </submittedName>
</protein>
<dbReference type="Pfam" id="PF03476">
    <property type="entry name" value="MOSC_N"/>
    <property type="match status" value="1"/>
</dbReference>
<dbReference type="RefSeq" id="WP_110716059.1">
    <property type="nucleotide sequence ID" value="NZ_PGFS01000001.1"/>
</dbReference>
<proteinExistence type="predicted"/>
<gene>
    <name evidence="2" type="ORF">CUR86_05970</name>
</gene>
<dbReference type="InterPro" id="IPR005302">
    <property type="entry name" value="MoCF_Sase_C"/>
</dbReference>
<dbReference type="SUPFAM" id="SSF141673">
    <property type="entry name" value="MOSC N-terminal domain-like"/>
    <property type="match status" value="1"/>
</dbReference>
<dbReference type="Pfam" id="PF03473">
    <property type="entry name" value="MOSC"/>
    <property type="match status" value="1"/>
</dbReference>
<dbReference type="SUPFAM" id="SSF50800">
    <property type="entry name" value="PK beta-barrel domain-like"/>
    <property type="match status" value="1"/>
</dbReference>